<organism evidence="2 3">
    <name type="scientific">Pleurodeles waltl</name>
    <name type="common">Iberian ribbed newt</name>
    <dbReference type="NCBI Taxonomy" id="8319"/>
    <lineage>
        <taxon>Eukaryota</taxon>
        <taxon>Metazoa</taxon>
        <taxon>Chordata</taxon>
        <taxon>Craniata</taxon>
        <taxon>Vertebrata</taxon>
        <taxon>Euteleostomi</taxon>
        <taxon>Amphibia</taxon>
        <taxon>Batrachia</taxon>
        <taxon>Caudata</taxon>
        <taxon>Salamandroidea</taxon>
        <taxon>Salamandridae</taxon>
        <taxon>Pleurodelinae</taxon>
        <taxon>Pleurodeles</taxon>
    </lineage>
</organism>
<evidence type="ECO:0000313" key="3">
    <source>
        <dbReference type="Proteomes" id="UP001066276"/>
    </source>
</evidence>
<proteinExistence type="predicted"/>
<reference evidence="2" key="1">
    <citation type="journal article" date="2022" name="bioRxiv">
        <title>Sequencing and chromosome-scale assembly of the giantPleurodeles waltlgenome.</title>
        <authorList>
            <person name="Brown T."/>
            <person name="Elewa A."/>
            <person name="Iarovenko S."/>
            <person name="Subramanian E."/>
            <person name="Araus A.J."/>
            <person name="Petzold A."/>
            <person name="Susuki M."/>
            <person name="Suzuki K.-i.T."/>
            <person name="Hayashi T."/>
            <person name="Toyoda A."/>
            <person name="Oliveira C."/>
            <person name="Osipova E."/>
            <person name="Leigh N.D."/>
            <person name="Simon A."/>
            <person name="Yun M.H."/>
        </authorList>
    </citation>
    <scope>NUCLEOTIDE SEQUENCE</scope>
    <source>
        <strain evidence="2">20211129_DDA</strain>
        <tissue evidence="2">Liver</tissue>
    </source>
</reference>
<comment type="caution">
    <text evidence="2">The sequence shown here is derived from an EMBL/GenBank/DDBJ whole genome shotgun (WGS) entry which is preliminary data.</text>
</comment>
<name>A0AAV7TLM4_PLEWA</name>
<dbReference type="Proteomes" id="UP001066276">
    <property type="component" value="Chromosome 3_2"/>
</dbReference>
<accession>A0AAV7TLM4</accession>
<dbReference type="EMBL" id="JANPWB010000006">
    <property type="protein sequence ID" value="KAJ1177120.1"/>
    <property type="molecule type" value="Genomic_DNA"/>
</dbReference>
<protein>
    <submittedName>
        <fullName evidence="2">Uncharacterized protein</fullName>
    </submittedName>
</protein>
<dbReference type="AlphaFoldDB" id="A0AAV7TLM4"/>
<evidence type="ECO:0000313" key="2">
    <source>
        <dbReference type="EMBL" id="KAJ1177120.1"/>
    </source>
</evidence>
<evidence type="ECO:0000256" key="1">
    <source>
        <dbReference type="SAM" id="MobiDB-lite"/>
    </source>
</evidence>
<sequence length="121" mass="12700">MADFSSFGSSLDLKSALVAGFPGFSAIPSSYWVLRSFVFSSGFSVGVFISAHVPCAKSVLSFYSFGNPDIRVPSDVGGVSVVMTPRRGVVCDGESGRRSRFSAASSRNIQQPATGSYNKAA</sequence>
<keyword evidence="3" id="KW-1185">Reference proteome</keyword>
<gene>
    <name evidence="2" type="ORF">NDU88_002382</name>
</gene>
<feature type="compositionally biased region" description="Polar residues" evidence="1">
    <location>
        <begin position="108"/>
        <end position="121"/>
    </location>
</feature>
<feature type="region of interest" description="Disordered" evidence="1">
    <location>
        <begin position="92"/>
        <end position="121"/>
    </location>
</feature>